<name>A0A370B7R2_9ACTN</name>
<dbReference type="SFLD" id="SFLDS00029">
    <property type="entry name" value="Radical_SAM"/>
    <property type="match status" value="1"/>
</dbReference>
<comment type="caution">
    <text evidence="7">The sequence shown here is derived from an EMBL/GenBank/DDBJ whole genome shotgun (WGS) entry which is preliminary data.</text>
</comment>
<dbReference type="SFLD" id="SFLDG01072">
    <property type="entry name" value="dehydrogenase_like"/>
    <property type="match status" value="1"/>
</dbReference>
<evidence type="ECO:0000256" key="1">
    <source>
        <dbReference type="ARBA" id="ARBA00001966"/>
    </source>
</evidence>
<dbReference type="InterPro" id="IPR023867">
    <property type="entry name" value="Sulphatase_maturase_rSAM"/>
</dbReference>
<dbReference type="EMBL" id="QQNA01000084">
    <property type="protein sequence ID" value="RDG37840.1"/>
    <property type="molecule type" value="Genomic_DNA"/>
</dbReference>
<dbReference type="GO" id="GO:0046872">
    <property type="term" value="F:metal ion binding"/>
    <property type="evidence" value="ECO:0007669"/>
    <property type="project" value="UniProtKB-KW"/>
</dbReference>
<dbReference type="AlphaFoldDB" id="A0A370B7R2"/>
<dbReference type="OrthoDB" id="9782387at2"/>
<dbReference type="GO" id="GO:0016491">
    <property type="term" value="F:oxidoreductase activity"/>
    <property type="evidence" value="ECO:0007669"/>
    <property type="project" value="InterPro"/>
</dbReference>
<proteinExistence type="predicted"/>
<protein>
    <submittedName>
        <fullName evidence="7">Radical SAM protein</fullName>
    </submittedName>
</protein>
<dbReference type="SFLD" id="SFLDG01067">
    <property type="entry name" value="SPASM/twitch_domain_containing"/>
    <property type="match status" value="1"/>
</dbReference>
<dbReference type="GO" id="GO:0051536">
    <property type="term" value="F:iron-sulfur cluster binding"/>
    <property type="evidence" value="ECO:0007669"/>
    <property type="project" value="UniProtKB-KW"/>
</dbReference>
<accession>A0A370B7R2</accession>
<keyword evidence="4" id="KW-0408">Iron</keyword>
<evidence type="ECO:0000256" key="4">
    <source>
        <dbReference type="ARBA" id="ARBA00023004"/>
    </source>
</evidence>
<dbReference type="InterPro" id="IPR023885">
    <property type="entry name" value="4Fe4S-binding_SPASM_dom"/>
</dbReference>
<evidence type="ECO:0000313" key="7">
    <source>
        <dbReference type="EMBL" id="RDG37840.1"/>
    </source>
</evidence>
<dbReference type="SUPFAM" id="SSF102114">
    <property type="entry name" value="Radical SAM enzymes"/>
    <property type="match status" value="1"/>
</dbReference>
<comment type="cofactor">
    <cofactor evidence="1">
        <name>[4Fe-4S] cluster</name>
        <dbReference type="ChEBI" id="CHEBI:49883"/>
    </cofactor>
</comment>
<organism evidence="7 8">
    <name type="scientific">Streptomyces corynorhini</name>
    <dbReference type="NCBI Taxonomy" id="2282652"/>
    <lineage>
        <taxon>Bacteria</taxon>
        <taxon>Bacillati</taxon>
        <taxon>Actinomycetota</taxon>
        <taxon>Actinomycetes</taxon>
        <taxon>Kitasatosporales</taxon>
        <taxon>Streptomycetaceae</taxon>
        <taxon>Streptomyces</taxon>
    </lineage>
</organism>
<keyword evidence="8" id="KW-1185">Reference proteome</keyword>
<evidence type="ECO:0000313" key="8">
    <source>
        <dbReference type="Proteomes" id="UP000253741"/>
    </source>
</evidence>
<dbReference type="InterPro" id="IPR058240">
    <property type="entry name" value="rSAM_sf"/>
</dbReference>
<dbReference type="PROSITE" id="PS51918">
    <property type="entry name" value="RADICAL_SAM"/>
    <property type="match status" value="1"/>
</dbReference>
<dbReference type="InterPro" id="IPR013785">
    <property type="entry name" value="Aldolase_TIM"/>
</dbReference>
<evidence type="ECO:0000256" key="3">
    <source>
        <dbReference type="ARBA" id="ARBA00022723"/>
    </source>
</evidence>
<dbReference type="SFLD" id="SFLDG01386">
    <property type="entry name" value="main_SPASM_domain-containing"/>
    <property type="match status" value="1"/>
</dbReference>
<dbReference type="Pfam" id="PF04055">
    <property type="entry name" value="Radical_SAM"/>
    <property type="match status" value="1"/>
</dbReference>
<dbReference type="RefSeq" id="WP_114623826.1">
    <property type="nucleotide sequence ID" value="NZ_QQNA01000084.1"/>
</dbReference>
<keyword evidence="2" id="KW-0949">S-adenosyl-L-methionine</keyword>
<evidence type="ECO:0000256" key="2">
    <source>
        <dbReference type="ARBA" id="ARBA00022691"/>
    </source>
</evidence>
<sequence length="629" mass="68209">MNLSTEQRHPIKGLYQSLDVDDTSTAVSVIVKTRGETCDIDCLYCYEKRKEAPGGARVGAGQIRRLAGLFKGRPLAVELHGGEPLTAGRDHIAEILTELAGLPQVVRVTLQTNGVLLDGDWLDLFDDLFPELRIGVSLDGDAQGSAWRVGYDGHPVYPRVAASLDLLAERGRKVGVIAAVTPAVLGRAEEVLDHLVGFGSVNAISFVPCFDSTIRRSTALPGRHRPASRLLQQGAMDATGGPAWAIHPDEYAQFVLATTAHWITAGHFAGIKLEPAVSTIRRLRGLQTGFCHFSDLKCDHVFTLYPDGRFGSCDELPWPQARLAEMESVADQHEVILAQRGSRLLNQGKALMAKCMTCDYRDTCGGGCVATRWRQDPAGDHDAYCDHRIRMIDGVAALLAQPAHPVGAWCQSLRWHPRTPNSMRDVNSFLARWDNPSIARSEVRLHTSEHGNINTVGLTGVHEADDLDPAHTKWRAAIEPGVWPLVDAVTRVWGLITYDSCQGHHYTGLDLPPTGLRIGILARDREEYARTAAALCRATTAVSSELPAGVEVNVKRSELTCETSGTTTPVLDLSLDPGPGQSWNIYFARLDKAGAMLTAALAAEHPDTGTPCACPLPAPAADKKKSVLR</sequence>
<keyword evidence="5" id="KW-0411">Iron-sulfur</keyword>
<gene>
    <name evidence="7" type="ORF">DVH02_12320</name>
</gene>
<dbReference type="Gene3D" id="3.20.20.70">
    <property type="entry name" value="Aldolase class I"/>
    <property type="match status" value="1"/>
</dbReference>
<keyword evidence="3" id="KW-0479">Metal-binding</keyword>
<dbReference type="Proteomes" id="UP000253741">
    <property type="component" value="Unassembled WGS sequence"/>
</dbReference>
<feature type="domain" description="Radical SAM core" evidence="6">
    <location>
        <begin position="21"/>
        <end position="242"/>
    </location>
</feature>
<dbReference type="InterPro" id="IPR007197">
    <property type="entry name" value="rSAM"/>
</dbReference>
<dbReference type="CDD" id="cd01335">
    <property type="entry name" value="Radical_SAM"/>
    <property type="match status" value="1"/>
</dbReference>
<reference evidence="7 8" key="1">
    <citation type="submission" date="2018-07" db="EMBL/GenBank/DDBJ databases">
        <title>Streptomyces species from bats.</title>
        <authorList>
            <person name="Dunlap C."/>
        </authorList>
    </citation>
    <scope>NUCLEOTIDE SEQUENCE [LARGE SCALE GENOMIC DNA]</scope>
    <source>
        <strain evidence="7 8">AC230</strain>
    </source>
</reference>
<dbReference type="PANTHER" id="PTHR43273">
    <property type="entry name" value="ANAEROBIC SULFATASE-MATURATING ENZYME HOMOLOG ASLB-RELATED"/>
    <property type="match status" value="1"/>
</dbReference>
<dbReference type="PANTHER" id="PTHR43273:SF8">
    <property type="entry name" value="RADICAL SAM DOMAIN PROTEIN"/>
    <property type="match status" value="1"/>
</dbReference>
<evidence type="ECO:0000256" key="5">
    <source>
        <dbReference type="ARBA" id="ARBA00023014"/>
    </source>
</evidence>
<evidence type="ECO:0000259" key="6">
    <source>
        <dbReference type="PROSITE" id="PS51918"/>
    </source>
</evidence>
<dbReference type="NCBIfam" id="TIGR04085">
    <property type="entry name" value="rSAM_more_4Fe4S"/>
    <property type="match status" value="1"/>
</dbReference>